<evidence type="ECO:0000313" key="4">
    <source>
        <dbReference type="Proteomes" id="UP000006681"/>
    </source>
</evidence>
<dbReference type="InterPro" id="IPR051460">
    <property type="entry name" value="HdrC_iron-sulfur_subunit"/>
</dbReference>
<dbReference type="InterPro" id="IPR017896">
    <property type="entry name" value="4Fe4S_Fe-S-bd"/>
</dbReference>
<dbReference type="GO" id="GO:0051536">
    <property type="term" value="F:iron-sulfur cluster binding"/>
    <property type="evidence" value="ECO:0007669"/>
    <property type="project" value="InterPro"/>
</dbReference>
<sequence>MKMAVANPTLKEELLRFEPTASLCYQCGTCTTVCPMSEFGLNTRLVMKLANLGVINDWVRKVIWLCTGCGLCQENCPNEIRIPNVIRFIRSKVIIEQRRGR</sequence>
<dbReference type="GO" id="GO:0005886">
    <property type="term" value="C:plasma membrane"/>
    <property type="evidence" value="ECO:0007669"/>
    <property type="project" value="TreeGrafter"/>
</dbReference>
<dbReference type="eggNOG" id="arCOG00964">
    <property type="taxonomic scope" value="Archaea"/>
</dbReference>
<accession>E1QNB5</accession>
<evidence type="ECO:0000313" key="3">
    <source>
        <dbReference type="EMBL" id="ADN50085.1"/>
    </source>
</evidence>
<keyword evidence="4" id="KW-1185">Reference proteome</keyword>
<dbReference type="AlphaFoldDB" id="E1QNB5"/>
<comment type="similarity">
    <text evidence="1">Belongs to the HdrC family.</text>
</comment>
<reference evidence="4" key="2">
    <citation type="journal article" date="2010" name="Stand. Genomic Sci.">
        <title>Complete genome sequence of Vulcanisaeta distributa type strain (IC-017T).</title>
        <authorList>
            <person name="Mavromatis K."/>
            <person name="Sikorski J."/>
            <person name="Pabst E."/>
            <person name="Teshima H."/>
            <person name="Lapidus A."/>
            <person name="Lucas S."/>
            <person name="Nolan M."/>
            <person name="Glavina Del Rio T."/>
            <person name="Cheng J."/>
            <person name="Bruce D."/>
            <person name="Goodwin L."/>
            <person name="Pitluck S."/>
            <person name="Liolios K."/>
            <person name="Ivanova N."/>
            <person name="Mikhailova N."/>
            <person name="Pati A."/>
            <person name="Chen A."/>
            <person name="Palaniappan K."/>
            <person name="Land M."/>
            <person name="Hauser L."/>
            <person name="Chang Y."/>
            <person name="Jeffries C."/>
            <person name="Rohde M."/>
            <person name="Spring S."/>
            <person name="Goker M."/>
            <person name="Wirth R."/>
            <person name="Woyke T."/>
            <person name="Bristow J."/>
            <person name="Eisen J."/>
            <person name="Markowitz V."/>
            <person name="Hugenholtz P."/>
            <person name="Klenk H."/>
            <person name="Kyrpides N."/>
        </authorList>
    </citation>
    <scope>NUCLEOTIDE SEQUENCE [LARGE SCALE GENOMIC DNA]</scope>
    <source>
        <strain evidence="4">DSM 14429 / JCM 11212 / NBRC 100878 / IC-017</strain>
    </source>
</reference>
<name>E1QNB5_VULDI</name>
<protein>
    <submittedName>
        <fullName evidence="3">Heterodisulfide reductase subunit C</fullName>
    </submittedName>
</protein>
<dbReference type="Proteomes" id="UP000006681">
    <property type="component" value="Chromosome"/>
</dbReference>
<dbReference type="InterPro" id="IPR017900">
    <property type="entry name" value="4Fe4S_Fe_S_CS"/>
</dbReference>
<reference evidence="3 4" key="1">
    <citation type="journal article" date="2010" name="Stand. Genomic Sci.">
        <title>Complete genome sequence of Vulcanisaeta distributa type strain (IC-017).</title>
        <authorList>
            <person name="Mavromatis K."/>
            <person name="Sikorski J."/>
            <person name="Pabst E."/>
            <person name="Teshima H."/>
            <person name="Lapidus A."/>
            <person name="Lucas S."/>
            <person name="Nolan M."/>
            <person name="Glavina Del Rio T."/>
            <person name="Cheng J.F."/>
            <person name="Bruce D."/>
            <person name="Goodwin L."/>
            <person name="Pitluck S."/>
            <person name="Liolios K."/>
            <person name="Ivanova N."/>
            <person name="Mikhailova N."/>
            <person name="Pati A."/>
            <person name="Chen A."/>
            <person name="Palaniappan K."/>
            <person name="Land M."/>
            <person name="Hauser L."/>
            <person name="Chang Y.J."/>
            <person name="Jeffries C.D."/>
            <person name="Rohde M."/>
            <person name="Spring S."/>
            <person name="Goker M."/>
            <person name="Wirth R."/>
            <person name="Woyke T."/>
            <person name="Bristow J."/>
            <person name="Eisen J.A."/>
            <person name="Markowitz V."/>
            <person name="Hugenholtz P."/>
            <person name="Klenk H.P."/>
            <person name="Kyrpides N.C."/>
        </authorList>
    </citation>
    <scope>NUCLEOTIDE SEQUENCE [LARGE SCALE GENOMIC DNA]</scope>
    <source>
        <strain evidence="4">DSM 14429 / JCM 11212 / NBRC 100878 / IC-017</strain>
    </source>
</reference>
<organism evidence="3 4">
    <name type="scientific">Vulcanisaeta distributa (strain DSM 14429 / JCM 11212 / NBRC 100878 / IC-017)</name>
    <dbReference type="NCBI Taxonomy" id="572478"/>
    <lineage>
        <taxon>Archaea</taxon>
        <taxon>Thermoproteota</taxon>
        <taxon>Thermoprotei</taxon>
        <taxon>Thermoproteales</taxon>
        <taxon>Thermoproteaceae</taxon>
        <taxon>Vulcanisaeta</taxon>
    </lineage>
</organism>
<feature type="domain" description="4Fe-4S ferredoxin-type" evidence="2">
    <location>
        <begin position="15"/>
        <end position="44"/>
    </location>
</feature>
<evidence type="ECO:0000256" key="1">
    <source>
        <dbReference type="ARBA" id="ARBA00007097"/>
    </source>
</evidence>
<dbReference type="SUPFAM" id="SSF46548">
    <property type="entry name" value="alpha-helical ferredoxin"/>
    <property type="match status" value="1"/>
</dbReference>
<dbReference type="Pfam" id="PF13183">
    <property type="entry name" value="Fer4_8"/>
    <property type="match status" value="1"/>
</dbReference>
<feature type="domain" description="4Fe-4S ferredoxin-type" evidence="2">
    <location>
        <begin position="58"/>
        <end position="85"/>
    </location>
</feature>
<proteinExistence type="inferred from homology"/>
<dbReference type="STRING" id="572478.Vdis_0690"/>
<evidence type="ECO:0000259" key="2">
    <source>
        <dbReference type="PROSITE" id="PS51379"/>
    </source>
</evidence>
<dbReference type="GO" id="GO:0016491">
    <property type="term" value="F:oxidoreductase activity"/>
    <property type="evidence" value="ECO:0007669"/>
    <property type="project" value="UniProtKB-ARBA"/>
</dbReference>
<dbReference type="KEGG" id="vdi:Vdis_0690"/>
<dbReference type="Gene3D" id="1.10.1060.10">
    <property type="entry name" value="Alpha-helical ferredoxin"/>
    <property type="match status" value="1"/>
</dbReference>
<gene>
    <name evidence="3" type="ordered locus">Vdis_0690</name>
</gene>
<dbReference type="PROSITE" id="PS51379">
    <property type="entry name" value="4FE4S_FER_2"/>
    <property type="match status" value="2"/>
</dbReference>
<dbReference type="HOGENOM" id="CLU_2285197_0_0_2"/>
<dbReference type="EMBL" id="CP002100">
    <property type="protein sequence ID" value="ADN50085.1"/>
    <property type="molecule type" value="Genomic_DNA"/>
</dbReference>
<dbReference type="InterPro" id="IPR009051">
    <property type="entry name" value="Helical_ferredxn"/>
</dbReference>
<dbReference type="PROSITE" id="PS00198">
    <property type="entry name" value="4FE4S_FER_1"/>
    <property type="match status" value="1"/>
</dbReference>
<dbReference type="PANTHER" id="PTHR43255">
    <property type="entry name" value="IRON-SULFUR-BINDING OXIDOREDUCTASE FADF-RELATED-RELATED"/>
    <property type="match status" value="1"/>
</dbReference>
<dbReference type="PANTHER" id="PTHR43255:SF2">
    <property type="entry name" value="HETERODISULFIDE REDUCTASE RELATED PROTEIN"/>
    <property type="match status" value="1"/>
</dbReference>